<name>A0AAV9IX69_CYACA</name>
<gene>
    <name evidence="2" type="ORF">CDCA_CDCA10G2955</name>
</gene>
<feature type="compositionally biased region" description="Basic residues" evidence="1">
    <location>
        <begin position="346"/>
        <end position="360"/>
    </location>
</feature>
<dbReference type="EMBL" id="JANCYW010000010">
    <property type="protein sequence ID" value="KAK4536930.1"/>
    <property type="molecule type" value="Genomic_DNA"/>
</dbReference>
<dbReference type="Gene3D" id="1.25.10.10">
    <property type="entry name" value="Leucine-rich Repeat Variant"/>
    <property type="match status" value="1"/>
</dbReference>
<dbReference type="Proteomes" id="UP001301350">
    <property type="component" value="Unassembled WGS sequence"/>
</dbReference>
<evidence type="ECO:0000313" key="3">
    <source>
        <dbReference type="Proteomes" id="UP001301350"/>
    </source>
</evidence>
<dbReference type="SUPFAM" id="SSF48371">
    <property type="entry name" value="ARM repeat"/>
    <property type="match status" value="1"/>
</dbReference>
<comment type="caution">
    <text evidence="2">The sequence shown here is derived from an EMBL/GenBank/DDBJ whole genome shotgun (WGS) entry which is preliminary data.</text>
</comment>
<sequence length="382" mass="42250">MVHSRRLGDESIDPSATPPPPGADAILVNAARRGIEAARARDWKAYARELQHIVEPPQRPVSPRHPVHPLAPLRAECLWRVLEALCRQCDGHSVEVPLGQRLESVRACVQEAGVIPVLTRLLQRCDGESPVVLEHAARALTCFAYGDRTVEACLAQDALDALWSVVERHSEYGEERASGTAMVAVVNESTWVAVLQAVAAMLRSATAVARLFRRRSAASPDRAWDAFLHDWERLLPRLPGDSARYWAWECLAECVQHNLRYMQAAHELRILQQMTVDGAGPREMRARMNAMDRLMLPGPLLSASVQKRVEMIVNGWQKKMEHADRAMAECTDPWTRLQQHSLAPPSHRHVSSRGRVKRARGGAGAHGAGGGGRARARLDACA</sequence>
<organism evidence="2 3">
    <name type="scientific">Cyanidium caldarium</name>
    <name type="common">Red alga</name>
    <dbReference type="NCBI Taxonomy" id="2771"/>
    <lineage>
        <taxon>Eukaryota</taxon>
        <taxon>Rhodophyta</taxon>
        <taxon>Bangiophyceae</taxon>
        <taxon>Cyanidiales</taxon>
        <taxon>Cyanidiaceae</taxon>
        <taxon>Cyanidium</taxon>
    </lineage>
</organism>
<evidence type="ECO:0000256" key="1">
    <source>
        <dbReference type="SAM" id="MobiDB-lite"/>
    </source>
</evidence>
<feature type="compositionally biased region" description="Gly residues" evidence="1">
    <location>
        <begin position="361"/>
        <end position="373"/>
    </location>
</feature>
<dbReference type="InterPro" id="IPR011989">
    <property type="entry name" value="ARM-like"/>
</dbReference>
<accession>A0AAV9IX69</accession>
<proteinExistence type="predicted"/>
<dbReference type="InterPro" id="IPR016024">
    <property type="entry name" value="ARM-type_fold"/>
</dbReference>
<reference evidence="2 3" key="1">
    <citation type="submission" date="2022-07" db="EMBL/GenBank/DDBJ databases">
        <title>Genome-wide signatures of adaptation to extreme environments.</title>
        <authorList>
            <person name="Cho C.H."/>
            <person name="Yoon H.S."/>
        </authorList>
    </citation>
    <scope>NUCLEOTIDE SEQUENCE [LARGE SCALE GENOMIC DNA]</scope>
    <source>
        <strain evidence="2 3">DBV 063 E5</strain>
    </source>
</reference>
<evidence type="ECO:0000313" key="2">
    <source>
        <dbReference type="EMBL" id="KAK4536930.1"/>
    </source>
</evidence>
<dbReference type="AlphaFoldDB" id="A0AAV9IX69"/>
<feature type="region of interest" description="Disordered" evidence="1">
    <location>
        <begin position="1"/>
        <end position="23"/>
    </location>
</feature>
<feature type="region of interest" description="Disordered" evidence="1">
    <location>
        <begin position="340"/>
        <end position="382"/>
    </location>
</feature>
<protein>
    <submittedName>
        <fullName evidence="2">Uncharacterized protein</fullName>
    </submittedName>
</protein>
<keyword evidence="3" id="KW-1185">Reference proteome</keyword>